<keyword evidence="16" id="KW-1185">Reference proteome</keyword>
<gene>
    <name evidence="15" type="ORF">GCM10010218_18470</name>
</gene>
<sequence length="398" mass="40585">MRRSAVFVHGTRRSVALGLAALCVLGTSAAPAQAETVRERQWYLDAMHAEGVWAKSTGAGVTVAVVDTGVDAEMPDLVGQVVPGKDYADADGGGLTDADGHGTHMALIIAGTGKSYGGTGTFGLAPGVKIKPFHVTTGEAPITSQGGRASLSQAIRDAADSEAEIINISLGGMSQTWQDAEAVEYALRRGKLIFAGAGNDSSDHLVAYPAAYPGVVAVGAVGKTGRALDDSNRGPQLALAAPGDEIVTTCRGGTGVCRTSGTSDATAIASASAALVWSAHPDWTANQVLRVLINTAGHPKSGIKRSDSIGFGIVRPSHALANPGDPGPPDASPLPELAPKPKPSQTEIPAQAATAANTKEQNSLLSTRNILAAAVVAAVITGISAAALLRRRRKTRFQ</sequence>
<evidence type="ECO:0000256" key="2">
    <source>
        <dbReference type="ARBA" id="ARBA00011073"/>
    </source>
</evidence>
<dbReference type="InterPro" id="IPR036852">
    <property type="entry name" value="Peptidase_S8/S53_dom_sf"/>
</dbReference>
<dbReference type="InterPro" id="IPR000209">
    <property type="entry name" value="Peptidase_S8/S53_dom"/>
</dbReference>
<dbReference type="InterPro" id="IPR023834">
    <property type="entry name" value="T7SS_pept_S8A_mycosin"/>
</dbReference>
<dbReference type="PROSITE" id="PS51892">
    <property type="entry name" value="SUBTILASE"/>
    <property type="match status" value="1"/>
</dbReference>
<organism evidence="15 16">
    <name type="scientific">Streptomyces mashuensis</name>
    <dbReference type="NCBI Taxonomy" id="33904"/>
    <lineage>
        <taxon>Bacteria</taxon>
        <taxon>Bacillati</taxon>
        <taxon>Actinomycetota</taxon>
        <taxon>Actinomycetes</taxon>
        <taxon>Kitasatosporales</taxon>
        <taxon>Streptomycetaceae</taxon>
        <taxon>Streptomyces</taxon>
    </lineage>
</organism>
<dbReference type="InterPro" id="IPR015500">
    <property type="entry name" value="Peptidase_S8_subtilisin-rel"/>
</dbReference>
<reference evidence="15" key="2">
    <citation type="submission" date="2020-09" db="EMBL/GenBank/DDBJ databases">
        <authorList>
            <person name="Sun Q."/>
            <person name="Ohkuma M."/>
        </authorList>
    </citation>
    <scope>NUCLEOTIDE SEQUENCE</scope>
    <source>
        <strain evidence="15">JCM 4059</strain>
    </source>
</reference>
<dbReference type="GO" id="GO:0006508">
    <property type="term" value="P:proteolysis"/>
    <property type="evidence" value="ECO:0007669"/>
    <property type="project" value="UniProtKB-KW"/>
</dbReference>
<evidence type="ECO:0000256" key="5">
    <source>
        <dbReference type="ARBA" id="ARBA00022692"/>
    </source>
</evidence>
<protein>
    <submittedName>
        <fullName evidence="15">Type VII secretion-associated serine protease</fullName>
    </submittedName>
</protein>
<feature type="signal peptide" evidence="13">
    <location>
        <begin position="1"/>
        <end position="34"/>
    </location>
</feature>
<evidence type="ECO:0000256" key="12">
    <source>
        <dbReference type="SAM" id="Phobius"/>
    </source>
</evidence>
<reference evidence="15" key="1">
    <citation type="journal article" date="2014" name="Int. J. Syst. Evol. Microbiol.">
        <title>Complete genome sequence of Corynebacterium casei LMG S-19264T (=DSM 44701T), isolated from a smear-ripened cheese.</title>
        <authorList>
            <consortium name="US DOE Joint Genome Institute (JGI-PGF)"/>
            <person name="Walter F."/>
            <person name="Albersmeier A."/>
            <person name="Kalinowski J."/>
            <person name="Ruckert C."/>
        </authorList>
    </citation>
    <scope>NUCLEOTIDE SEQUENCE</scope>
    <source>
        <strain evidence="15">JCM 4059</strain>
    </source>
</reference>
<feature type="chain" id="PRO_5037471866" evidence="13">
    <location>
        <begin position="35"/>
        <end position="398"/>
    </location>
</feature>
<feature type="transmembrane region" description="Helical" evidence="12">
    <location>
        <begin position="370"/>
        <end position="389"/>
    </location>
</feature>
<keyword evidence="13" id="KW-0732">Signal</keyword>
<dbReference type="InterPro" id="IPR050131">
    <property type="entry name" value="Peptidase_S8_subtilisin-like"/>
</dbReference>
<comment type="caution">
    <text evidence="15">The sequence shown here is derived from an EMBL/GenBank/DDBJ whole genome shotgun (WGS) entry which is preliminary data.</text>
</comment>
<comment type="similarity">
    <text evidence="2 10">Belongs to the peptidase S8 family.</text>
</comment>
<dbReference type="GO" id="GO:0004252">
    <property type="term" value="F:serine-type endopeptidase activity"/>
    <property type="evidence" value="ECO:0007669"/>
    <property type="project" value="UniProtKB-UniRule"/>
</dbReference>
<keyword evidence="5 12" id="KW-0812">Transmembrane</keyword>
<evidence type="ECO:0000259" key="14">
    <source>
        <dbReference type="Pfam" id="PF00082"/>
    </source>
</evidence>
<name>A0A919B2N8_9ACTN</name>
<evidence type="ECO:0000256" key="13">
    <source>
        <dbReference type="SAM" id="SignalP"/>
    </source>
</evidence>
<keyword evidence="3" id="KW-1003">Cell membrane</keyword>
<proteinExistence type="inferred from homology"/>
<dbReference type="Gene3D" id="3.40.50.200">
    <property type="entry name" value="Peptidase S8/S53 domain"/>
    <property type="match status" value="1"/>
</dbReference>
<dbReference type="AlphaFoldDB" id="A0A919B2N8"/>
<evidence type="ECO:0000256" key="9">
    <source>
        <dbReference type="ARBA" id="ARBA00023136"/>
    </source>
</evidence>
<evidence type="ECO:0000256" key="4">
    <source>
        <dbReference type="ARBA" id="ARBA00022670"/>
    </source>
</evidence>
<keyword evidence="6 10" id="KW-0378">Hydrolase</keyword>
<feature type="compositionally biased region" description="Pro residues" evidence="11">
    <location>
        <begin position="325"/>
        <end position="342"/>
    </location>
</feature>
<feature type="active site" description="Charge relay system" evidence="10">
    <location>
        <position position="67"/>
    </location>
</feature>
<accession>A0A919B2N8</accession>
<feature type="active site" description="Charge relay system" evidence="10">
    <location>
        <position position="101"/>
    </location>
</feature>
<keyword evidence="8 12" id="KW-1133">Transmembrane helix</keyword>
<evidence type="ECO:0000256" key="11">
    <source>
        <dbReference type="SAM" id="MobiDB-lite"/>
    </source>
</evidence>
<evidence type="ECO:0000256" key="1">
    <source>
        <dbReference type="ARBA" id="ARBA00004162"/>
    </source>
</evidence>
<feature type="active site" description="Charge relay system" evidence="10">
    <location>
        <position position="263"/>
    </location>
</feature>
<keyword evidence="4 10" id="KW-0645">Protease</keyword>
<dbReference type="PANTHER" id="PTHR43806">
    <property type="entry name" value="PEPTIDASE S8"/>
    <property type="match status" value="1"/>
</dbReference>
<dbReference type="PANTHER" id="PTHR43806:SF11">
    <property type="entry name" value="CEREVISIN-RELATED"/>
    <property type="match status" value="1"/>
</dbReference>
<evidence type="ECO:0000256" key="7">
    <source>
        <dbReference type="ARBA" id="ARBA00022825"/>
    </source>
</evidence>
<evidence type="ECO:0000313" key="16">
    <source>
        <dbReference type="Proteomes" id="UP000638313"/>
    </source>
</evidence>
<dbReference type="GO" id="GO:0005886">
    <property type="term" value="C:plasma membrane"/>
    <property type="evidence" value="ECO:0007669"/>
    <property type="project" value="UniProtKB-SubCell"/>
</dbReference>
<dbReference type="Proteomes" id="UP000638313">
    <property type="component" value="Unassembled WGS sequence"/>
</dbReference>
<evidence type="ECO:0000256" key="3">
    <source>
        <dbReference type="ARBA" id="ARBA00022475"/>
    </source>
</evidence>
<dbReference type="SUPFAM" id="SSF52743">
    <property type="entry name" value="Subtilisin-like"/>
    <property type="match status" value="1"/>
</dbReference>
<comment type="subcellular location">
    <subcellularLocation>
        <location evidence="1">Cell membrane</location>
        <topology evidence="1">Single-pass membrane protein</topology>
    </subcellularLocation>
</comment>
<keyword evidence="7 10" id="KW-0720">Serine protease</keyword>
<feature type="region of interest" description="Disordered" evidence="11">
    <location>
        <begin position="315"/>
        <end position="346"/>
    </location>
</feature>
<dbReference type="Pfam" id="PF00082">
    <property type="entry name" value="Peptidase_S8"/>
    <property type="match status" value="1"/>
</dbReference>
<keyword evidence="9 12" id="KW-0472">Membrane</keyword>
<dbReference type="PRINTS" id="PR00723">
    <property type="entry name" value="SUBTILISIN"/>
</dbReference>
<evidence type="ECO:0000256" key="10">
    <source>
        <dbReference type="PROSITE-ProRule" id="PRU01240"/>
    </source>
</evidence>
<dbReference type="EMBL" id="BNBD01000002">
    <property type="protein sequence ID" value="GHF37211.1"/>
    <property type="molecule type" value="Genomic_DNA"/>
</dbReference>
<evidence type="ECO:0000313" key="15">
    <source>
        <dbReference type="EMBL" id="GHF37211.1"/>
    </source>
</evidence>
<evidence type="ECO:0000256" key="8">
    <source>
        <dbReference type="ARBA" id="ARBA00022989"/>
    </source>
</evidence>
<dbReference type="NCBIfam" id="TIGR03921">
    <property type="entry name" value="T7SS_mycosin"/>
    <property type="match status" value="1"/>
</dbReference>
<feature type="domain" description="Peptidase S8/S53" evidence="14">
    <location>
        <begin position="58"/>
        <end position="308"/>
    </location>
</feature>
<evidence type="ECO:0000256" key="6">
    <source>
        <dbReference type="ARBA" id="ARBA00022801"/>
    </source>
</evidence>